<evidence type="ECO:0000256" key="1">
    <source>
        <dbReference type="SAM" id="MobiDB-lite"/>
    </source>
</evidence>
<feature type="compositionally biased region" description="Basic and acidic residues" evidence="1">
    <location>
        <begin position="141"/>
        <end position="150"/>
    </location>
</feature>
<dbReference type="Proteomes" id="UP001221757">
    <property type="component" value="Unassembled WGS sequence"/>
</dbReference>
<dbReference type="EMBL" id="JARKIE010000009">
    <property type="protein sequence ID" value="KAJ7705040.1"/>
    <property type="molecule type" value="Genomic_DNA"/>
</dbReference>
<evidence type="ECO:0000313" key="3">
    <source>
        <dbReference type="Proteomes" id="UP001221757"/>
    </source>
</evidence>
<gene>
    <name evidence="2" type="ORF">B0H17DRAFT_1193522</name>
</gene>
<sequence>MAPEWYFTSAELENYMPIATRKKWDTGEVGMKLKAFAIAGCDPVNLLRTSKQKADWMKAEIRGGIGKNLGARDHPQPDAKMAYTWHEEDVVQRYGIILKGWTAPRFVNPSELSTSLSVLCTLLDAVKTGACKFRKLTPAEAETRKEKWDADVAAGRATAKSRAPRNNIGVPRKRTCGDEDELEVGNEENDDPNDDEQTHTPPKKRSRKVVPAAAKTATAPKPRTRESTAPKKTLAPQDDNARREVLGQLRAKRVQLSRPIIDDSDDDENRAPPAPEQGSVALNTDA</sequence>
<feature type="region of interest" description="Disordered" evidence="1">
    <location>
        <begin position="140"/>
        <end position="286"/>
    </location>
</feature>
<comment type="caution">
    <text evidence="2">The sequence shown here is derived from an EMBL/GenBank/DDBJ whole genome shotgun (WGS) entry which is preliminary data.</text>
</comment>
<proteinExistence type="predicted"/>
<feature type="compositionally biased region" description="Acidic residues" evidence="1">
    <location>
        <begin position="178"/>
        <end position="195"/>
    </location>
</feature>
<organism evidence="2 3">
    <name type="scientific">Mycena rosella</name>
    <name type="common">Pink bonnet</name>
    <name type="synonym">Agaricus rosellus</name>
    <dbReference type="NCBI Taxonomy" id="1033263"/>
    <lineage>
        <taxon>Eukaryota</taxon>
        <taxon>Fungi</taxon>
        <taxon>Dikarya</taxon>
        <taxon>Basidiomycota</taxon>
        <taxon>Agaricomycotina</taxon>
        <taxon>Agaricomycetes</taxon>
        <taxon>Agaricomycetidae</taxon>
        <taxon>Agaricales</taxon>
        <taxon>Marasmiineae</taxon>
        <taxon>Mycenaceae</taxon>
        <taxon>Mycena</taxon>
    </lineage>
</organism>
<reference evidence="2" key="1">
    <citation type="submission" date="2023-03" db="EMBL/GenBank/DDBJ databases">
        <title>Massive genome expansion in bonnet fungi (Mycena s.s.) driven by repeated elements and novel gene families across ecological guilds.</title>
        <authorList>
            <consortium name="Lawrence Berkeley National Laboratory"/>
            <person name="Harder C.B."/>
            <person name="Miyauchi S."/>
            <person name="Viragh M."/>
            <person name="Kuo A."/>
            <person name="Thoen E."/>
            <person name="Andreopoulos B."/>
            <person name="Lu D."/>
            <person name="Skrede I."/>
            <person name="Drula E."/>
            <person name="Henrissat B."/>
            <person name="Morin E."/>
            <person name="Kohler A."/>
            <person name="Barry K."/>
            <person name="LaButti K."/>
            <person name="Morin E."/>
            <person name="Salamov A."/>
            <person name="Lipzen A."/>
            <person name="Mereny Z."/>
            <person name="Hegedus B."/>
            <person name="Baldrian P."/>
            <person name="Stursova M."/>
            <person name="Weitz H."/>
            <person name="Taylor A."/>
            <person name="Grigoriev I.V."/>
            <person name="Nagy L.G."/>
            <person name="Martin F."/>
            <person name="Kauserud H."/>
        </authorList>
    </citation>
    <scope>NUCLEOTIDE SEQUENCE</scope>
    <source>
        <strain evidence="2">CBHHK067</strain>
    </source>
</reference>
<accession>A0AAD7M7W8</accession>
<evidence type="ECO:0000313" key="2">
    <source>
        <dbReference type="EMBL" id="KAJ7705040.1"/>
    </source>
</evidence>
<name>A0AAD7M7W8_MYCRO</name>
<protein>
    <submittedName>
        <fullName evidence="2">Uncharacterized protein</fullName>
    </submittedName>
</protein>
<keyword evidence="3" id="KW-1185">Reference proteome</keyword>
<feature type="compositionally biased region" description="Low complexity" evidence="1">
    <location>
        <begin position="209"/>
        <end position="221"/>
    </location>
</feature>
<dbReference type="AlphaFoldDB" id="A0AAD7M7W8"/>